<sequence>MSNDPHPDEHSLPSNPQCFGLMRQGDGFSGELPLGYSMTITTIHYHGQHSYAAGFGQPRAPVPPFPSAATRMSPTKTSFTGHRFYRAQTNFSGDSESFYGIEGPCGRPFAKLGLSIATGTWTLPSGSGNDLPLFAAVHESTIGREVPMANYLRVDNDAVLGQKFDALEPLFIPASTSLSALHFFYAIRHYASNRFIRIHPGFSGIYDPKGHWETLEEEQKWQQHRVLIMECLVEINTLAKVSDKFPAVDELTRAVEILLDEGPRDDCPPVCLGLVIAMLLSDGS</sequence>
<accession>A0AAI8YFN6</accession>
<organism evidence="1 2">
    <name type="scientific">Anthostomella pinea</name>
    <dbReference type="NCBI Taxonomy" id="933095"/>
    <lineage>
        <taxon>Eukaryota</taxon>
        <taxon>Fungi</taxon>
        <taxon>Dikarya</taxon>
        <taxon>Ascomycota</taxon>
        <taxon>Pezizomycotina</taxon>
        <taxon>Sordariomycetes</taxon>
        <taxon>Xylariomycetidae</taxon>
        <taxon>Xylariales</taxon>
        <taxon>Xylariaceae</taxon>
        <taxon>Anthostomella</taxon>
    </lineage>
</organism>
<evidence type="ECO:0000313" key="2">
    <source>
        <dbReference type="Proteomes" id="UP001295740"/>
    </source>
</evidence>
<proteinExistence type="predicted"/>
<reference evidence="1" key="1">
    <citation type="submission" date="2023-10" db="EMBL/GenBank/DDBJ databases">
        <authorList>
            <person name="Hackl T."/>
        </authorList>
    </citation>
    <scope>NUCLEOTIDE SEQUENCE</scope>
</reference>
<keyword evidence="2" id="KW-1185">Reference proteome</keyword>
<dbReference type="AlphaFoldDB" id="A0AAI8YFN6"/>
<name>A0AAI8YFN6_9PEZI</name>
<comment type="caution">
    <text evidence="1">The sequence shown here is derived from an EMBL/GenBank/DDBJ whole genome shotgun (WGS) entry which is preliminary data.</text>
</comment>
<evidence type="ECO:0000313" key="1">
    <source>
        <dbReference type="EMBL" id="CAJ2502879.1"/>
    </source>
</evidence>
<gene>
    <name evidence="1" type="ORF">KHLLAP_LOCUS3347</name>
</gene>
<protein>
    <submittedName>
        <fullName evidence="1">Uu.00g102730.m01.CDS01</fullName>
    </submittedName>
</protein>
<dbReference type="EMBL" id="CAUWAG010000004">
    <property type="protein sequence ID" value="CAJ2502879.1"/>
    <property type="molecule type" value="Genomic_DNA"/>
</dbReference>
<dbReference type="Proteomes" id="UP001295740">
    <property type="component" value="Unassembled WGS sequence"/>
</dbReference>